<dbReference type="Pfam" id="PF14223">
    <property type="entry name" value="Retrotran_gag_2"/>
    <property type="match status" value="1"/>
</dbReference>
<dbReference type="AlphaFoldDB" id="A0A9P0VVJ1"/>
<protein>
    <recommendedName>
        <fullName evidence="4">DUF4219 domain-containing protein</fullName>
    </recommendedName>
</protein>
<evidence type="ECO:0000313" key="3">
    <source>
        <dbReference type="Proteomes" id="UP001152888"/>
    </source>
</evidence>
<evidence type="ECO:0008006" key="4">
    <source>
        <dbReference type="Google" id="ProtNLM"/>
    </source>
</evidence>
<keyword evidence="3" id="KW-1185">Reference proteome</keyword>
<comment type="caution">
    <text evidence="2">The sequence shown here is derived from an EMBL/GenBank/DDBJ whole genome shotgun (WGS) entry which is preliminary data.</text>
</comment>
<dbReference type="PANTHER" id="PTHR35317:SF29">
    <property type="entry name" value="CCHC-TYPE DOMAIN-CONTAINING PROTEIN"/>
    <property type="match status" value="1"/>
</dbReference>
<dbReference type="EMBL" id="CAKOFQ010009608">
    <property type="protein sequence ID" value="CAH2018096.1"/>
    <property type="molecule type" value="Genomic_DNA"/>
</dbReference>
<dbReference type="PANTHER" id="PTHR35317">
    <property type="entry name" value="OS04G0629600 PROTEIN"/>
    <property type="match status" value="1"/>
</dbReference>
<evidence type="ECO:0000313" key="2">
    <source>
        <dbReference type="EMBL" id="CAH2021386.1"/>
    </source>
</evidence>
<proteinExistence type="predicted"/>
<sequence>MSVAKVSCIDSLSRDNYDTWKIQMRALLVRNDHWSYVSGEIKQPRIDDGDEASTRAVEAWTKGDSKAMSDIILSISPSEIKQVKNCNTSKELWQKLEGIYQSTRTLQRMEEGQDIRCHLNSFFDAVDKLNDMDVEINADLLAIMLL</sequence>
<accession>A0A9P0VVJ1</accession>
<gene>
    <name evidence="1" type="ORF">ACAOBT_LOCUS36424</name>
    <name evidence="2" type="ORF">ACAOBT_LOCUS38516</name>
</gene>
<dbReference type="Proteomes" id="UP001152888">
    <property type="component" value="Unassembled WGS sequence"/>
</dbReference>
<dbReference type="OrthoDB" id="6756780at2759"/>
<evidence type="ECO:0000313" key="1">
    <source>
        <dbReference type="EMBL" id="CAH2018096.1"/>
    </source>
</evidence>
<name>A0A9P0VVJ1_ACAOB</name>
<organism evidence="2 3">
    <name type="scientific">Acanthoscelides obtectus</name>
    <name type="common">Bean weevil</name>
    <name type="synonym">Bruchus obtectus</name>
    <dbReference type="NCBI Taxonomy" id="200917"/>
    <lineage>
        <taxon>Eukaryota</taxon>
        <taxon>Metazoa</taxon>
        <taxon>Ecdysozoa</taxon>
        <taxon>Arthropoda</taxon>
        <taxon>Hexapoda</taxon>
        <taxon>Insecta</taxon>
        <taxon>Pterygota</taxon>
        <taxon>Neoptera</taxon>
        <taxon>Endopterygota</taxon>
        <taxon>Coleoptera</taxon>
        <taxon>Polyphaga</taxon>
        <taxon>Cucujiformia</taxon>
        <taxon>Chrysomeloidea</taxon>
        <taxon>Chrysomelidae</taxon>
        <taxon>Bruchinae</taxon>
        <taxon>Bruchini</taxon>
        <taxon>Acanthoscelides</taxon>
    </lineage>
</organism>
<reference evidence="2" key="1">
    <citation type="submission" date="2022-03" db="EMBL/GenBank/DDBJ databases">
        <authorList>
            <person name="Sayadi A."/>
        </authorList>
    </citation>
    <scope>NUCLEOTIDE SEQUENCE</scope>
</reference>
<dbReference type="EMBL" id="CAKOFQ010012223">
    <property type="protein sequence ID" value="CAH2021386.1"/>
    <property type="molecule type" value="Genomic_DNA"/>
</dbReference>